<proteinExistence type="predicted"/>
<dbReference type="PROSITE" id="PS50005">
    <property type="entry name" value="TPR"/>
    <property type="match status" value="2"/>
</dbReference>
<organism evidence="4">
    <name type="scientific">Aceria tosichella</name>
    <name type="common">wheat curl mite</name>
    <dbReference type="NCBI Taxonomy" id="561515"/>
    <lineage>
        <taxon>Eukaryota</taxon>
        <taxon>Metazoa</taxon>
        <taxon>Ecdysozoa</taxon>
        <taxon>Arthropoda</taxon>
        <taxon>Chelicerata</taxon>
        <taxon>Arachnida</taxon>
        <taxon>Acari</taxon>
        <taxon>Acariformes</taxon>
        <taxon>Trombidiformes</taxon>
        <taxon>Prostigmata</taxon>
        <taxon>Eupodina</taxon>
        <taxon>Eriophyoidea</taxon>
        <taxon>Eriophyidae</taxon>
        <taxon>Eriophyinae</taxon>
        <taxon>Aceriini</taxon>
        <taxon>Aceria</taxon>
    </lineage>
</organism>
<accession>A0A6G1SM58</accession>
<dbReference type="PANTHER" id="PTHR12558:SF36">
    <property type="entry name" value="ANAPHASE-PROMOTING COMPLEX SUBUNIT 7"/>
    <property type="match status" value="1"/>
</dbReference>
<feature type="region of interest" description="Disordered" evidence="3">
    <location>
        <begin position="529"/>
        <end position="552"/>
    </location>
</feature>
<dbReference type="SUPFAM" id="SSF48452">
    <property type="entry name" value="TPR-like"/>
    <property type="match status" value="2"/>
</dbReference>
<evidence type="ECO:0000256" key="1">
    <source>
        <dbReference type="ARBA" id="ARBA00022803"/>
    </source>
</evidence>
<feature type="repeat" description="TPR" evidence="2">
    <location>
        <begin position="255"/>
        <end position="288"/>
    </location>
</feature>
<protein>
    <submittedName>
        <fullName evidence="4">Anaphase-promoting complex subunit 7</fullName>
    </submittedName>
</protein>
<name>A0A6G1SM58_9ACAR</name>
<keyword evidence="1 2" id="KW-0802">TPR repeat</keyword>
<dbReference type="EMBL" id="GGYP01006804">
    <property type="protein sequence ID" value="MDE51575.1"/>
    <property type="molecule type" value="Transcribed_RNA"/>
</dbReference>
<gene>
    <name evidence="4" type="primary">ANAPC7_1</name>
    <name evidence="4" type="ORF">g.8741</name>
</gene>
<dbReference type="GO" id="GO:0045842">
    <property type="term" value="P:positive regulation of mitotic metaphase/anaphase transition"/>
    <property type="evidence" value="ECO:0007669"/>
    <property type="project" value="TreeGrafter"/>
</dbReference>
<feature type="compositionally biased region" description="Polar residues" evidence="3">
    <location>
        <begin position="541"/>
        <end position="550"/>
    </location>
</feature>
<dbReference type="GO" id="GO:0005680">
    <property type="term" value="C:anaphase-promoting complex"/>
    <property type="evidence" value="ECO:0007669"/>
    <property type="project" value="TreeGrafter"/>
</dbReference>
<dbReference type="InterPro" id="IPR019734">
    <property type="entry name" value="TPR_rpt"/>
</dbReference>
<sequence length="580" mass="66372">MDLQSMLIQVIQWHRESQYEPIVQLLEILIETSNGPLKELEQTTLATKEITTQHTKASLYTYFGDSLYRLKYFRRALRAYEQALSFNDAGSRRASKRCKTNNALNNSCDISKISSNTINSNENELKHRIHLCHLELHEFKEARAVLEKIPSVERNVKILSSLADIYYLEKNCDKARELYLDILKQDPLRLDLVIKICKLGGCDKETILGLIPEDIRRTCSWYSTWVAAQCNLHSPDSKKAIRLFESLTSRFERRASILTSLAEAYYHDGNFREAVRIFQIAYISDPLTLTGIGSYAACLHKESSKRTLEELAVSMSLKCTLEGEYFHEPWLALAHYYASNDKKDQKALQFVQKAYKLNRSSVEALILLACLNLEKDSTKAIPYIVTAQLQAPYRYEVQRILCDAFLANNKRAAALNYAKAAVTSLGESARSYYLWADIMLKSQLQRRKNSARNCLEKAIKLDPTYLPAIFAYADLMMEEKKFDKALEVLNNALPHHSINNELHKYLYNCYSEKKDNDRALYHQNLALDHTTNPRSNHESLHQGSQESAVTQEDVDTLLGLEADELVDHGDSEVDDANLDA</sequence>
<reference evidence="4" key="1">
    <citation type="submission" date="2018-10" db="EMBL/GenBank/DDBJ databases">
        <title>Transcriptome assembly of Aceria tosichella (Wheat curl mite) Type 2.</title>
        <authorList>
            <person name="Scully E.D."/>
            <person name="Geib S.M."/>
            <person name="Palmer N.A."/>
            <person name="Gupta A.K."/>
            <person name="Sarath G."/>
            <person name="Tatineni S."/>
        </authorList>
    </citation>
    <scope>NUCLEOTIDE SEQUENCE</scope>
    <source>
        <strain evidence="4">LincolnNE</strain>
    </source>
</reference>
<dbReference type="GO" id="GO:0016567">
    <property type="term" value="P:protein ubiquitination"/>
    <property type="evidence" value="ECO:0007669"/>
    <property type="project" value="TreeGrafter"/>
</dbReference>
<dbReference type="PANTHER" id="PTHR12558">
    <property type="entry name" value="CELL DIVISION CYCLE 16,23,27"/>
    <property type="match status" value="1"/>
</dbReference>
<evidence type="ECO:0000256" key="3">
    <source>
        <dbReference type="SAM" id="MobiDB-lite"/>
    </source>
</evidence>
<dbReference type="Pfam" id="PF14559">
    <property type="entry name" value="TPR_19"/>
    <property type="match status" value="1"/>
</dbReference>
<evidence type="ECO:0000313" key="4">
    <source>
        <dbReference type="EMBL" id="MDE51575.1"/>
    </source>
</evidence>
<dbReference type="GO" id="GO:0051301">
    <property type="term" value="P:cell division"/>
    <property type="evidence" value="ECO:0007669"/>
    <property type="project" value="TreeGrafter"/>
</dbReference>
<dbReference type="Gene3D" id="1.25.40.10">
    <property type="entry name" value="Tetratricopeptide repeat domain"/>
    <property type="match status" value="2"/>
</dbReference>
<dbReference type="Pfam" id="PF13432">
    <property type="entry name" value="TPR_16"/>
    <property type="match status" value="1"/>
</dbReference>
<dbReference type="InterPro" id="IPR011990">
    <property type="entry name" value="TPR-like_helical_dom_sf"/>
</dbReference>
<feature type="repeat" description="TPR" evidence="2">
    <location>
        <begin position="57"/>
        <end position="90"/>
    </location>
</feature>
<dbReference type="AlphaFoldDB" id="A0A6G1SM58"/>
<dbReference type="SMART" id="SM00028">
    <property type="entry name" value="TPR"/>
    <property type="match status" value="5"/>
</dbReference>
<evidence type="ECO:0000256" key="2">
    <source>
        <dbReference type="PROSITE-ProRule" id="PRU00339"/>
    </source>
</evidence>